<sequence length="426" mass="44815">MSNRVVTHSPAGDGCIHSPVGPKWSDLRPSGRLPECASLVPIKLSQRGGSSRPRPAGPSSGGTISVLVRDAPHHASSPCCTLVGPRQSSRRSPGSHQRSSTSHLQLAARSLSLIRSHSLALSSPHLLRNSGPAQPEPSRLGLPGRLSSTGLGSRVVAPPEATRGVPRPSRRKQHIASPGVTHRRPALLTSAQRCSCFVTLVWPSWGLLGRLPSTGLSSRVIAPPEVTMGVPCPSCIKQHVASALAAPRVTHCRPALLLSAQRCSRFITPDRPSPGPHARRVPVTRIRHHRSVGSLGSQPGSALSRSYPRLREDAEFYWIPPASFPRSRQPGRRSPGSSQGSPASHPQQAARSLSLTLGHPPASGFPHLCPTLLTLRNTCPTQLGITLALDPGRLGSSCSSSSRSGGPNCQPGSADSGSHSWHPGGC</sequence>
<feature type="region of interest" description="Disordered" evidence="1">
    <location>
        <begin position="321"/>
        <end position="357"/>
    </location>
</feature>
<feature type="compositionally biased region" description="Polar residues" evidence="1">
    <location>
        <begin position="410"/>
        <end position="419"/>
    </location>
</feature>
<feature type="region of interest" description="Disordered" evidence="1">
    <location>
        <begin position="1"/>
        <end position="22"/>
    </location>
</feature>
<evidence type="ECO:0000256" key="1">
    <source>
        <dbReference type="SAM" id="MobiDB-lite"/>
    </source>
</evidence>
<dbReference type="Proteomes" id="UP001066276">
    <property type="component" value="Chromosome 1_1"/>
</dbReference>
<proteinExistence type="predicted"/>
<dbReference type="EMBL" id="JANPWB010000001">
    <property type="protein sequence ID" value="KAJ1216218.1"/>
    <property type="molecule type" value="Genomic_DNA"/>
</dbReference>
<evidence type="ECO:0000313" key="3">
    <source>
        <dbReference type="Proteomes" id="UP001066276"/>
    </source>
</evidence>
<feature type="region of interest" description="Disordered" evidence="1">
    <location>
        <begin position="44"/>
        <end position="104"/>
    </location>
</feature>
<organism evidence="2 3">
    <name type="scientific">Pleurodeles waltl</name>
    <name type="common">Iberian ribbed newt</name>
    <dbReference type="NCBI Taxonomy" id="8319"/>
    <lineage>
        <taxon>Eukaryota</taxon>
        <taxon>Metazoa</taxon>
        <taxon>Chordata</taxon>
        <taxon>Craniata</taxon>
        <taxon>Vertebrata</taxon>
        <taxon>Euteleostomi</taxon>
        <taxon>Amphibia</taxon>
        <taxon>Batrachia</taxon>
        <taxon>Caudata</taxon>
        <taxon>Salamandroidea</taxon>
        <taxon>Salamandridae</taxon>
        <taxon>Pleurodelinae</taxon>
        <taxon>Pleurodeles</taxon>
    </lineage>
</organism>
<evidence type="ECO:0000313" key="2">
    <source>
        <dbReference type="EMBL" id="KAJ1216218.1"/>
    </source>
</evidence>
<protein>
    <submittedName>
        <fullName evidence="2">Uncharacterized protein</fullName>
    </submittedName>
</protein>
<feature type="compositionally biased region" description="Low complexity" evidence="1">
    <location>
        <begin position="45"/>
        <end position="62"/>
    </location>
</feature>
<dbReference type="AlphaFoldDB" id="A0AAV7WUQ1"/>
<name>A0AAV7WUQ1_PLEWA</name>
<feature type="region of interest" description="Disordered" evidence="1">
    <location>
        <begin position="125"/>
        <end position="181"/>
    </location>
</feature>
<accession>A0AAV7WUQ1</accession>
<keyword evidence="3" id="KW-1185">Reference proteome</keyword>
<feature type="compositionally biased region" description="Low complexity" evidence="1">
    <location>
        <begin position="325"/>
        <end position="350"/>
    </location>
</feature>
<feature type="compositionally biased region" description="Low complexity" evidence="1">
    <location>
        <begin position="84"/>
        <end position="100"/>
    </location>
</feature>
<feature type="compositionally biased region" description="Low complexity" evidence="1">
    <location>
        <begin position="394"/>
        <end position="406"/>
    </location>
</feature>
<reference evidence="2" key="1">
    <citation type="journal article" date="2022" name="bioRxiv">
        <title>Sequencing and chromosome-scale assembly of the giantPleurodeles waltlgenome.</title>
        <authorList>
            <person name="Brown T."/>
            <person name="Elewa A."/>
            <person name="Iarovenko S."/>
            <person name="Subramanian E."/>
            <person name="Araus A.J."/>
            <person name="Petzold A."/>
            <person name="Susuki M."/>
            <person name="Suzuki K.-i.T."/>
            <person name="Hayashi T."/>
            <person name="Toyoda A."/>
            <person name="Oliveira C."/>
            <person name="Osipova E."/>
            <person name="Leigh N.D."/>
            <person name="Simon A."/>
            <person name="Yun M.H."/>
        </authorList>
    </citation>
    <scope>NUCLEOTIDE SEQUENCE</scope>
    <source>
        <strain evidence="2">20211129_DDA</strain>
        <tissue evidence="2">Liver</tissue>
    </source>
</reference>
<feature type="region of interest" description="Disordered" evidence="1">
    <location>
        <begin position="394"/>
        <end position="426"/>
    </location>
</feature>
<comment type="caution">
    <text evidence="2">The sequence shown here is derived from an EMBL/GenBank/DDBJ whole genome shotgun (WGS) entry which is preliminary data.</text>
</comment>
<gene>
    <name evidence="2" type="ORF">NDU88_003824</name>
</gene>